<reference evidence="1" key="1">
    <citation type="submission" date="2013-07" db="EMBL/GenBank/DDBJ databases">
        <title>The genome of an arbuscular mycorrhizal fungus provides insights into the evolution of the oldest plant symbiosis.</title>
        <authorList>
            <consortium name="DOE Joint Genome Institute"/>
            <person name="Tisserant E."/>
            <person name="Malbreil M."/>
            <person name="Kuo A."/>
            <person name="Kohler A."/>
            <person name="Symeonidi A."/>
            <person name="Balestrini R."/>
            <person name="Charron P."/>
            <person name="Duensing N."/>
            <person name="Frei-dit-Frey N."/>
            <person name="Gianinazzi-Pearson V."/>
            <person name="Gilbert B."/>
            <person name="Handa Y."/>
            <person name="Hijri M."/>
            <person name="Kaul R."/>
            <person name="Kawaguchi M."/>
            <person name="Krajinski F."/>
            <person name="Lammers P."/>
            <person name="Lapierre D."/>
            <person name="Masclaux F.G."/>
            <person name="Murat C."/>
            <person name="Morin E."/>
            <person name="Ndikumana S."/>
            <person name="Pagni M."/>
            <person name="Petitpierre D."/>
            <person name="Requena N."/>
            <person name="Rosikiewicz P."/>
            <person name="Riley R."/>
            <person name="Saito K."/>
            <person name="San Clemente H."/>
            <person name="Shapiro H."/>
            <person name="van Tuinen D."/>
            <person name="Becard G."/>
            <person name="Bonfante P."/>
            <person name="Paszkowski U."/>
            <person name="Shachar-Hill Y."/>
            <person name="Young J.P."/>
            <person name="Sanders I.R."/>
            <person name="Henrissat B."/>
            <person name="Rensing S.A."/>
            <person name="Grigoriev I.V."/>
            <person name="Corradi N."/>
            <person name="Roux C."/>
            <person name="Martin F."/>
        </authorList>
    </citation>
    <scope>NUCLEOTIDE SEQUENCE</scope>
    <source>
        <strain evidence="1">DAOM 197198</strain>
    </source>
</reference>
<gene>
    <name evidence="1" type="ORF">GLOINDRAFT_1259</name>
</gene>
<sequence>MVKLRLGLELIRAKVKIKIYWLCDYLGLRLVDLPFKDEINLFECNGFKDKVEDSPLKELYSRYLANFYFIGHT</sequence>
<accession>U9SMZ5</accession>
<dbReference type="EMBL" id="KI299751">
    <property type="protein sequence ID" value="ERZ97269.1"/>
    <property type="molecule type" value="Genomic_DNA"/>
</dbReference>
<evidence type="ECO:0000313" key="1">
    <source>
        <dbReference type="EMBL" id="ERZ97269.1"/>
    </source>
</evidence>
<name>U9SMZ5_RHIID</name>
<dbReference type="HOGENOM" id="CLU_2706142_0_0_1"/>
<dbReference type="AlphaFoldDB" id="U9SMZ5"/>
<protein>
    <submittedName>
        <fullName evidence="1">Uncharacterized protein</fullName>
    </submittedName>
</protein>
<organism evidence="1">
    <name type="scientific">Rhizophagus irregularis (strain DAOM 181602 / DAOM 197198 / MUCL 43194)</name>
    <name type="common">Arbuscular mycorrhizal fungus</name>
    <name type="synonym">Glomus intraradices</name>
    <dbReference type="NCBI Taxonomy" id="747089"/>
    <lineage>
        <taxon>Eukaryota</taxon>
        <taxon>Fungi</taxon>
        <taxon>Fungi incertae sedis</taxon>
        <taxon>Mucoromycota</taxon>
        <taxon>Glomeromycotina</taxon>
        <taxon>Glomeromycetes</taxon>
        <taxon>Glomerales</taxon>
        <taxon>Glomeraceae</taxon>
        <taxon>Rhizophagus</taxon>
    </lineage>
</organism>
<proteinExistence type="predicted"/>